<feature type="domain" description="F-box" evidence="1">
    <location>
        <begin position="39"/>
        <end position="86"/>
    </location>
</feature>
<dbReference type="Gene3D" id="1.20.1280.50">
    <property type="match status" value="1"/>
</dbReference>
<sequence length="396" mass="45253">MEDDFRDELDLATVAIGNPSHRFSRPLKIEQAGDSSDGVDSISSLPDDILHRILSFFPTNFAIRTSVLSKRWGHVWIHFVNSWIEFAISHNAEKLSLDFRDARVRDYKFPGFFYTNSSVKQLLISSGPAELIPSCTVSWTSLNLTLHNYDSVKYLDLSKSLYLRRLDIICCNTVREPMKIVAPHIHYLRLRGQCTLLDVSSLTEADVDSSDNYLFLSFSYYKSDSLMLVMVQAMLEKLQNVEKLTLGVDFLRLHGVPLPKLKVKTLTLETMIMRPVVLGIARLVQNSPQVKKITIYTTQFSTVLDKCDSFLELQNLNPNQGWRSIDVVFPTSWDSKVPEPELMVSFIELLLANTITLETLVVRLGSYTDDYRSRFEEQFQIALTLSHNNEVSIVLK</sequence>
<dbReference type="Gramene" id="fgenesh1_pg.C_scaffold_6000171">
    <property type="protein sequence ID" value="fgenesh1_pg.C_scaffold_6000171"/>
    <property type="gene ID" value="fgenesh1_pg.C_scaffold_6000171"/>
</dbReference>
<dbReference type="Pfam" id="PF00646">
    <property type="entry name" value="F-box"/>
    <property type="match status" value="1"/>
</dbReference>
<evidence type="ECO:0000313" key="2">
    <source>
        <dbReference type="EMBL" id="EFH47259.1"/>
    </source>
</evidence>
<accession>D7M7X5</accession>
<dbReference type="InterPro" id="IPR001810">
    <property type="entry name" value="F-box_dom"/>
</dbReference>
<dbReference type="InterPro" id="IPR053197">
    <property type="entry name" value="F-box_SCFL_complex_component"/>
</dbReference>
<name>D7M7X5_ARALL</name>
<dbReference type="EMBL" id="GL348718">
    <property type="protein sequence ID" value="EFH47259.1"/>
    <property type="molecule type" value="Genomic_DNA"/>
</dbReference>
<organism evidence="3">
    <name type="scientific">Arabidopsis lyrata subsp. lyrata</name>
    <name type="common">Lyre-leaved rock-cress</name>
    <dbReference type="NCBI Taxonomy" id="81972"/>
    <lineage>
        <taxon>Eukaryota</taxon>
        <taxon>Viridiplantae</taxon>
        <taxon>Streptophyta</taxon>
        <taxon>Embryophyta</taxon>
        <taxon>Tracheophyta</taxon>
        <taxon>Spermatophyta</taxon>
        <taxon>Magnoliopsida</taxon>
        <taxon>eudicotyledons</taxon>
        <taxon>Gunneridae</taxon>
        <taxon>Pentapetalae</taxon>
        <taxon>rosids</taxon>
        <taxon>malvids</taxon>
        <taxon>Brassicales</taxon>
        <taxon>Brassicaceae</taxon>
        <taxon>Camelineae</taxon>
        <taxon>Arabidopsis</taxon>
    </lineage>
</organism>
<dbReference type="InterPro" id="IPR036047">
    <property type="entry name" value="F-box-like_dom_sf"/>
</dbReference>
<protein>
    <recommendedName>
        <fullName evidence="1">F-box domain-containing protein</fullName>
    </recommendedName>
</protein>
<keyword evidence="3" id="KW-1185">Reference proteome</keyword>
<dbReference type="CDD" id="cd22160">
    <property type="entry name" value="F-box_AtFBL13-like"/>
    <property type="match status" value="1"/>
</dbReference>
<dbReference type="PANTHER" id="PTHR34223">
    <property type="entry name" value="OS11G0201299 PROTEIN"/>
    <property type="match status" value="1"/>
</dbReference>
<reference evidence="3" key="1">
    <citation type="journal article" date="2011" name="Nat. Genet.">
        <title>The Arabidopsis lyrata genome sequence and the basis of rapid genome size change.</title>
        <authorList>
            <person name="Hu T.T."/>
            <person name="Pattyn P."/>
            <person name="Bakker E.G."/>
            <person name="Cao J."/>
            <person name="Cheng J.-F."/>
            <person name="Clark R.M."/>
            <person name="Fahlgren N."/>
            <person name="Fawcett J.A."/>
            <person name="Grimwood J."/>
            <person name="Gundlach H."/>
            <person name="Haberer G."/>
            <person name="Hollister J.D."/>
            <person name="Ossowski S."/>
            <person name="Ottilar R.P."/>
            <person name="Salamov A.A."/>
            <person name="Schneeberger K."/>
            <person name="Spannagl M."/>
            <person name="Wang X."/>
            <person name="Yang L."/>
            <person name="Nasrallah M.E."/>
            <person name="Bergelson J."/>
            <person name="Carrington J.C."/>
            <person name="Gaut B.S."/>
            <person name="Schmutz J."/>
            <person name="Mayer K.F.X."/>
            <person name="Van de Peer Y."/>
            <person name="Grigoriev I.V."/>
            <person name="Nordborg M."/>
            <person name="Weigel D."/>
            <person name="Guo Y.-L."/>
        </authorList>
    </citation>
    <scope>NUCLEOTIDE SEQUENCE [LARGE SCALE GENOMIC DNA]</scope>
    <source>
        <strain evidence="3">cv. MN47</strain>
    </source>
</reference>
<dbReference type="InterPro" id="IPR053781">
    <property type="entry name" value="F-box_AtFBL13-like"/>
</dbReference>
<dbReference type="PROSITE" id="PS50181">
    <property type="entry name" value="FBOX"/>
    <property type="match status" value="1"/>
</dbReference>
<gene>
    <name evidence="2" type="ORF">ARALYDRAFT_349578</name>
</gene>
<dbReference type="HOGENOM" id="CLU_010721_5_0_1"/>
<evidence type="ECO:0000313" key="3">
    <source>
        <dbReference type="Proteomes" id="UP000008694"/>
    </source>
</evidence>
<dbReference type="AlphaFoldDB" id="D7M7X5"/>
<dbReference type="SUPFAM" id="SSF81383">
    <property type="entry name" value="F-box domain"/>
    <property type="match status" value="1"/>
</dbReference>
<dbReference type="Proteomes" id="UP000008694">
    <property type="component" value="Unassembled WGS sequence"/>
</dbReference>
<dbReference type="PANTHER" id="PTHR34223:SF51">
    <property type="entry name" value="OS06G0556300 PROTEIN"/>
    <property type="match status" value="1"/>
</dbReference>
<evidence type="ECO:0000259" key="1">
    <source>
        <dbReference type="PROSITE" id="PS50181"/>
    </source>
</evidence>
<proteinExistence type="predicted"/>